<accession>A0A0A0HV14</accession>
<dbReference type="RefSeq" id="WP_039257187.1">
    <property type="nucleotide sequence ID" value="NZ_JDRY01000174.1"/>
</dbReference>
<proteinExistence type="predicted"/>
<gene>
    <name evidence="1" type="ORF">Z955_16015</name>
</gene>
<protein>
    <recommendedName>
        <fullName evidence="3">WG repeat-containing protein</fullName>
    </recommendedName>
</protein>
<sequence>MDIKGKYKIPLKYNEMKYICKNYYAAKKDSKWGIIDINDRVIKPFEYDNAAVVELKEKSRYQVFLIKNKRAS</sequence>
<dbReference type="AlphaFoldDB" id="A0A0A0HV14"/>
<dbReference type="Proteomes" id="UP000030014">
    <property type="component" value="Unassembled WGS sequence"/>
</dbReference>
<name>A0A0A0HV14_CLOBO</name>
<evidence type="ECO:0000313" key="2">
    <source>
        <dbReference type="Proteomes" id="UP000030014"/>
    </source>
</evidence>
<reference evidence="1 2" key="1">
    <citation type="submission" date="2014-01" db="EMBL/GenBank/DDBJ databases">
        <title>Plasmidome dynamics in the species complex Clostridium novyi sensu lato converts strains of independent lineages into distinctly different pathogens.</title>
        <authorList>
            <person name="Skarin H."/>
            <person name="Segerman B."/>
        </authorList>
    </citation>
    <scope>NUCLEOTIDE SEQUENCE [LARGE SCALE GENOMIC DNA]</scope>
    <source>
        <strain evidence="1 2">DC5</strain>
    </source>
</reference>
<comment type="caution">
    <text evidence="1">The sequence shown here is derived from an EMBL/GenBank/DDBJ whole genome shotgun (WGS) entry which is preliminary data.</text>
</comment>
<dbReference type="EMBL" id="JDRY01000174">
    <property type="protein sequence ID" value="KGM93034.1"/>
    <property type="molecule type" value="Genomic_DNA"/>
</dbReference>
<evidence type="ECO:0000313" key="1">
    <source>
        <dbReference type="EMBL" id="KGM93034.1"/>
    </source>
</evidence>
<dbReference type="Pfam" id="PF14903">
    <property type="entry name" value="WG_beta_rep"/>
    <property type="match status" value="1"/>
</dbReference>
<organism evidence="1 2">
    <name type="scientific">Clostridium botulinum C/D str. DC5</name>
    <dbReference type="NCBI Taxonomy" id="1443128"/>
    <lineage>
        <taxon>Bacteria</taxon>
        <taxon>Bacillati</taxon>
        <taxon>Bacillota</taxon>
        <taxon>Clostridia</taxon>
        <taxon>Eubacteriales</taxon>
        <taxon>Clostridiaceae</taxon>
        <taxon>Clostridium</taxon>
    </lineage>
</organism>
<evidence type="ECO:0008006" key="3">
    <source>
        <dbReference type="Google" id="ProtNLM"/>
    </source>
</evidence>
<dbReference type="InterPro" id="IPR032774">
    <property type="entry name" value="WG_beta_rep"/>
</dbReference>